<name>A0A2U1T857_9CORY</name>
<evidence type="ECO:0000313" key="2">
    <source>
        <dbReference type="EMBL" id="PWC02173.1"/>
    </source>
</evidence>
<protein>
    <submittedName>
        <fullName evidence="2">Uncharacterized protein</fullName>
    </submittedName>
</protein>
<accession>A0A2U1T857</accession>
<comment type="caution">
    <text evidence="2">The sequence shown here is derived from an EMBL/GenBank/DDBJ whole genome shotgun (WGS) entry which is preliminary data.</text>
</comment>
<dbReference type="KEGG" id="cyz:C3B44_10850"/>
<feature type="transmembrane region" description="Helical" evidence="1">
    <location>
        <begin position="98"/>
        <end position="117"/>
    </location>
</feature>
<dbReference type="EMBL" id="QEEZ01000005">
    <property type="protein sequence ID" value="PWC02173.1"/>
    <property type="molecule type" value="Genomic_DNA"/>
</dbReference>
<feature type="transmembrane region" description="Helical" evidence="1">
    <location>
        <begin position="65"/>
        <end position="91"/>
    </location>
</feature>
<dbReference type="Proteomes" id="UP000244989">
    <property type="component" value="Unassembled WGS sequence"/>
</dbReference>
<sequence>MYLARSFFRTRQILRSPRAISAVALVLTFTEILVRGWDVDVAALICAWGAAALMGVAPFRGIPLILGLVLLPAFISSDIIYAPAFAFIVLLWSEAARVGFAAPVVSTVLIGVSYLLADNGDSELFTDTQCQALAFALLSAAFLFTCFPRLTGKLADREHDHKEIHDHLGTPLSNISLLARGSC</sequence>
<keyword evidence="1" id="KW-0812">Transmembrane</keyword>
<keyword evidence="3" id="KW-1185">Reference proteome</keyword>
<evidence type="ECO:0000256" key="1">
    <source>
        <dbReference type="SAM" id="Phobius"/>
    </source>
</evidence>
<keyword evidence="1" id="KW-1133">Transmembrane helix</keyword>
<gene>
    <name evidence="2" type="ORF">DF222_03545</name>
</gene>
<dbReference type="AlphaFoldDB" id="A0A2U1T857"/>
<evidence type="ECO:0000313" key="3">
    <source>
        <dbReference type="Proteomes" id="UP000244989"/>
    </source>
</evidence>
<feature type="transmembrane region" description="Helical" evidence="1">
    <location>
        <begin position="41"/>
        <end position="59"/>
    </location>
</feature>
<proteinExistence type="predicted"/>
<keyword evidence="1" id="KW-0472">Membrane</keyword>
<organism evidence="2 3">
    <name type="scientific">Corynebacterium yudongzhengii</name>
    <dbReference type="NCBI Taxonomy" id="2080740"/>
    <lineage>
        <taxon>Bacteria</taxon>
        <taxon>Bacillati</taxon>
        <taxon>Actinomycetota</taxon>
        <taxon>Actinomycetes</taxon>
        <taxon>Mycobacteriales</taxon>
        <taxon>Corynebacteriaceae</taxon>
        <taxon>Corynebacterium</taxon>
    </lineage>
</organism>
<feature type="transmembrane region" description="Helical" evidence="1">
    <location>
        <begin position="132"/>
        <end position="152"/>
    </location>
</feature>
<reference evidence="3" key="1">
    <citation type="submission" date="2018-04" db="EMBL/GenBank/DDBJ databases">
        <authorList>
            <person name="Liu S."/>
            <person name="Wang Z."/>
            <person name="Li J."/>
        </authorList>
    </citation>
    <scope>NUCLEOTIDE SEQUENCE [LARGE SCALE GENOMIC DNA]</scope>
    <source>
        <strain evidence="3">2189</strain>
    </source>
</reference>